<organism evidence="3 4">
    <name type="scientific">Thermosipho atlanticus DSM 15807</name>
    <dbReference type="NCBI Taxonomy" id="1123380"/>
    <lineage>
        <taxon>Bacteria</taxon>
        <taxon>Thermotogati</taxon>
        <taxon>Thermotogota</taxon>
        <taxon>Thermotogae</taxon>
        <taxon>Thermotogales</taxon>
        <taxon>Fervidobacteriaceae</taxon>
        <taxon>Thermosipho</taxon>
    </lineage>
</organism>
<evidence type="ECO:0008006" key="5">
    <source>
        <dbReference type="Google" id="ProtNLM"/>
    </source>
</evidence>
<dbReference type="PANTHER" id="PTHR36536:SF3">
    <property type="entry name" value="UPF0111 PROTEIN HI_1603"/>
    <property type="match status" value="1"/>
</dbReference>
<evidence type="ECO:0000313" key="3">
    <source>
        <dbReference type="EMBL" id="SHH51540.1"/>
    </source>
</evidence>
<dbReference type="InterPro" id="IPR002727">
    <property type="entry name" value="DUF47"/>
</dbReference>
<dbReference type="Proteomes" id="UP000242592">
    <property type="component" value="Unassembled WGS sequence"/>
</dbReference>
<dbReference type="RefSeq" id="WP_073073486.1">
    <property type="nucleotide sequence ID" value="NZ_FQXN01000005.1"/>
</dbReference>
<sequence length="215" mass="24904">MSLFFGKKEQLVIELFHQHLDAVEDTIKKLLDLIQSMENNNNDKVKELAEEVRKSETIADKIRRKAELEMYSGAFLPNFRGDLLGTIESLDKIANKAESVADEIDLQNLKIPAELFKDFENLVQKSLETYLALKDAAREMFEDFESASLKITDTEKFEHETDKIERNTIRKIFSMDLPLAEKIQLKKLVHRIADISDTAEDVSDRIQIILYKRKV</sequence>
<keyword evidence="2" id="KW-0175">Coiled coil</keyword>
<name>A0A1M5TLM2_9BACT</name>
<dbReference type="Gene3D" id="1.20.58.220">
    <property type="entry name" value="Phosphate transport system protein phou homolog 2, domain 2"/>
    <property type="match status" value="1"/>
</dbReference>
<gene>
    <name evidence="3" type="ORF">SAMN02745199_1382</name>
</gene>
<protein>
    <recommendedName>
        <fullName evidence="5">TIGR00153 family protein</fullName>
    </recommendedName>
</protein>
<evidence type="ECO:0000256" key="2">
    <source>
        <dbReference type="SAM" id="Coils"/>
    </source>
</evidence>
<dbReference type="Pfam" id="PF01865">
    <property type="entry name" value="PhoU_div"/>
    <property type="match status" value="1"/>
</dbReference>
<reference evidence="4" key="1">
    <citation type="submission" date="2016-11" db="EMBL/GenBank/DDBJ databases">
        <authorList>
            <person name="Varghese N."/>
            <person name="Submissions S."/>
        </authorList>
    </citation>
    <scope>NUCLEOTIDE SEQUENCE [LARGE SCALE GENOMIC DNA]</scope>
    <source>
        <strain evidence="4">DSM 15807</strain>
    </source>
</reference>
<dbReference type="STRING" id="1123380.SAMN02745199_1382"/>
<keyword evidence="4" id="KW-1185">Reference proteome</keyword>
<dbReference type="NCBIfam" id="TIGR00153">
    <property type="entry name" value="TIGR00153 family protein"/>
    <property type="match status" value="1"/>
</dbReference>
<proteinExistence type="inferred from homology"/>
<dbReference type="PANTHER" id="PTHR36536">
    <property type="entry name" value="UPF0111 PROTEIN HI_1603"/>
    <property type="match status" value="1"/>
</dbReference>
<dbReference type="InterPro" id="IPR038078">
    <property type="entry name" value="PhoU-like_sf"/>
</dbReference>
<comment type="similarity">
    <text evidence="1">Belongs to the UPF0111 family.</text>
</comment>
<dbReference type="SUPFAM" id="SSF109755">
    <property type="entry name" value="PhoU-like"/>
    <property type="match status" value="1"/>
</dbReference>
<dbReference type="OrthoDB" id="45684at2"/>
<dbReference type="AlphaFoldDB" id="A0A1M5TLM2"/>
<evidence type="ECO:0000313" key="4">
    <source>
        <dbReference type="Proteomes" id="UP000242592"/>
    </source>
</evidence>
<dbReference type="EMBL" id="FQXN01000005">
    <property type="protein sequence ID" value="SHH51540.1"/>
    <property type="molecule type" value="Genomic_DNA"/>
</dbReference>
<accession>A0A1M5TLM2</accession>
<dbReference type="InterPro" id="IPR018445">
    <property type="entry name" value="Put_Phosphate_transp_reg"/>
</dbReference>
<evidence type="ECO:0000256" key="1">
    <source>
        <dbReference type="ARBA" id="ARBA00008591"/>
    </source>
</evidence>
<feature type="coiled-coil region" evidence="2">
    <location>
        <begin position="20"/>
        <end position="65"/>
    </location>
</feature>